<gene>
    <name evidence="2" type="ORF">MUN76_01325</name>
</gene>
<dbReference type="InterPro" id="IPR040836">
    <property type="entry name" value="SAVED"/>
</dbReference>
<proteinExistence type="predicted"/>
<organism evidence="2 3">
    <name type="scientific">Leucobacter rhizosphaerae</name>
    <dbReference type="NCBI Taxonomy" id="2932245"/>
    <lineage>
        <taxon>Bacteria</taxon>
        <taxon>Bacillati</taxon>
        <taxon>Actinomycetota</taxon>
        <taxon>Actinomycetes</taxon>
        <taxon>Micrococcales</taxon>
        <taxon>Microbacteriaceae</taxon>
        <taxon>Leucobacter</taxon>
    </lineage>
</organism>
<evidence type="ECO:0000313" key="3">
    <source>
        <dbReference type="Proteomes" id="UP000831775"/>
    </source>
</evidence>
<dbReference type="EMBL" id="CP095043">
    <property type="protein sequence ID" value="UOQ60655.1"/>
    <property type="molecule type" value="Genomic_DNA"/>
</dbReference>
<dbReference type="Proteomes" id="UP000831775">
    <property type="component" value="Chromosome"/>
</dbReference>
<evidence type="ECO:0000259" key="1">
    <source>
        <dbReference type="Pfam" id="PF18145"/>
    </source>
</evidence>
<accession>A0ABY4FWK9</accession>
<protein>
    <submittedName>
        <fullName evidence="2">SAVED domain-containing protein</fullName>
    </submittedName>
</protein>
<reference evidence="2 3" key="1">
    <citation type="submission" date="2022-04" db="EMBL/GenBank/DDBJ databases">
        <title>Leucobacter sp. isolated from rhizosphere of onion.</title>
        <authorList>
            <person name="Won M."/>
            <person name="Lee C.-M."/>
            <person name="Woen H.-Y."/>
            <person name="Kwon S.-W."/>
        </authorList>
    </citation>
    <scope>NUCLEOTIDE SEQUENCE [LARGE SCALE GENOMIC DNA]</scope>
    <source>
        <strain evidence="2 3">H25R-14</strain>
    </source>
</reference>
<name>A0ABY4FWK9_9MICO</name>
<keyword evidence="3" id="KW-1185">Reference proteome</keyword>
<sequence>MGNPAEHESAATTFDTEIKRTNVPAAVRERIWGRSAARCVLCSKWLVDETEFWHAIPTGQIAHNIAAENGPKAPRGDSKLSSKQRAEEANLLLLCGDCHRKIDSSALKDKFTVQFLTDKKNEHESWVRDVTNFARLRPAIVIRMTGTIRGTRSPATKEQIGEALREAGLTGMHADSRTGLFDITTYDDESDSWTWAAARKQIDMQVQKAHEAIAAGDASVLAVFALAPIPMLIHLGAELDDKTETVLFRRDRSDAPDAWTWTAPVRAPYTFQVEASCADAEATDVVAFVDVTASVDVARVPAQLAGAPSVRLLVTEGASSEAIASRVDLVSFAAAWRELLSTVERQWPRVERLHILAAVPGTAAVTMGRHRMRGAHPTFVLYQHHGKGIDEAVMEVAG</sequence>
<dbReference type="NCBIfam" id="NF033611">
    <property type="entry name" value="SAVED"/>
    <property type="match status" value="1"/>
</dbReference>
<evidence type="ECO:0000313" key="2">
    <source>
        <dbReference type="EMBL" id="UOQ60655.1"/>
    </source>
</evidence>
<feature type="domain" description="SMODS-associated and fused to various effectors" evidence="1">
    <location>
        <begin position="206"/>
        <end position="386"/>
    </location>
</feature>
<dbReference type="RefSeq" id="WP_244686464.1">
    <property type="nucleotide sequence ID" value="NZ_CP095043.1"/>
</dbReference>
<dbReference type="Pfam" id="PF18145">
    <property type="entry name" value="SAVED"/>
    <property type="match status" value="1"/>
</dbReference>